<evidence type="ECO:0000313" key="3">
    <source>
        <dbReference type="Proteomes" id="UP001187192"/>
    </source>
</evidence>
<name>A0AA87YVQ0_FICCA</name>
<comment type="caution">
    <text evidence="2">The sequence shown here is derived from an EMBL/GenBank/DDBJ whole genome shotgun (WGS) entry which is preliminary data.</text>
</comment>
<accession>A0AA87YVQ0</accession>
<dbReference type="EMBL" id="BTGU01000001">
    <property type="protein sequence ID" value="GMN24112.1"/>
    <property type="molecule type" value="Genomic_DNA"/>
</dbReference>
<feature type="compositionally biased region" description="Basic residues" evidence="1">
    <location>
        <begin position="14"/>
        <end position="25"/>
    </location>
</feature>
<proteinExistence type="predicted"/>
<evidence type="ECO:0000256" key="1">
    <source>
        <dbReference type="SAM" id="MobiDB-lite"/>
    </source>
</evidence>
<keyword evidence="3" id="KW-1185">Reference proteome</keyword>
<protein>
    <submittedName>
        <fullName evidence="2">Uncharacterized protein</fullName>
    </submittedName>
</protein>
<feature type="region of interest" description="Disordered" evidence="1">
    <location>
        <begin position="50"/>
        <end position="78"/>
    </location>
</feature>
<dbReference type="AlphaFoldDB" id="A0AA87YVQ0"/>
<feature type="region of interest" description="Disordered" evidence="1">
    <location>
        <begin position="1"/>
        <end position="27"/>
    </location>
</feature>
<reference evidence="2" key="1">
    <citation type="submission" date="2023-07" db="EMBL/GenBank/DDBJ databases">
        <title>draft genome sequence of fig (Ficus carica).</title>
        <authorList>
            <person name="Takahashi T."/>
            <person name="Nishimura K."/>
        </authorList>
    </citation>
    <scope>NUCLEOTIDE SEQUENCE</scope>
</reference>
<organism evidence="2 3">
    <name type="scientific">Ficus carica</name>
    <name type="common">Common fig</name>
    <dbReference type="NCBI Taxonomy" id="3494"/>
    <lineage>
        <taxon>Eukaryota</taxon>
        <taxon>Viridiplantae</taxon>
        <taxon>Streptophyta</taxon>
        <taxon>Embryophyta</taxon>
        <taxon>Tracheophyta</taxon>
        <taxon>Spermatophyta</taxon>
        <taxon>Magnoliopsida</taxon>
        <taxon>eudicotyledons</taxon>
        <taxon>Gunneridae</taxon>
        <taxon>Pentapetalae</taxon>
        <taxon>rosids</taxon>
        <taxon>fabids</taxon>
        <taxon>Rosales</taxon>
        <taxon>Moraceae</taxon>
        <taxon>Ficeae</taxon>
        <taxon>Ficus</taxon>
    </lineage>
</organism>
<evidence type="ECO:0000313" key="2">
    <source>
        <dbReference type="EMBL" id="GMN24112.1"/>
    </source>
</evidence>
<gene>
    <name evidence="2" type="ORF">TIFTF001_000421</name>
</gene>
<dbReference type="Proteomes" id="UP001187192">
    <property type="component" value="Unassembled WGS sequence"/>
</dbReference>
<sequence>MEPGGKGSLGILGRWRHRRKKRKRRREETRIISTRIIGVRNIGKLYKYRKGTAAEEEKGGGRGGGEEEEERSCMVGCDSDDGGLILERERERWQRVT</sequence>
<feature type="compositionally biased region" description="Gly residues" evidence="1">
    <location>
        <begin position="1"/>
        <end position="10"/>
    </location>
</feature>